<reference evidence="6" key="2">
    <citation type="submission" date="2020-02" db="EMBL/GenBank/DDBJ databases">
        <title>Flavobacterium profundi sp. nov., isolated from a deep-sea seamount.</title>
        <authorList>
            <person name="Zhang D.-C."/>
        </authorList>
    </citation>
    <scope>NUCLEOTIDE SEQUENCE</scope>
    <source>
        <strain evidence="6">EC11</strain>
    </source>
</reference>
<name>A0ABX0J1Q1_9FLAO</name>
<dbReference type="Pfam" id="PF00932">
    <property type="entry name" value="LTD"/>
    <property type="match status" value="1"/>
</dbReference>
<reference evidence="6" key="1">
    <citation type="submission" date="2019-05" db="EMBL/GenBank/DDBJ databases">
        <authorList>
            <person name="Lianzixin W."/>
        </authorList>
    </citation>
    <scope>NUCLEOTIDE SEQUENCE</scope>
    <source>
        <strain evidence="6">EC11</strain>
    </source>
</reference>
<dbReference type="Proteomes" id="UP000817854">
    <property type="component" value="Unassembled WGS sequence"/>
</dbReference>
<protein>
    <submittedName>
        <fullName evidence="6">T9SS type B sorting domain-containing protein</fullName>
    </submittedName>
</protein>
<evidence type="ECO:0000313" key="6">
    <source>
        <dbReference type="EMBL" id="NHN28106.1"/>
    </source>
</evidence>
<dbReference type="Gene3D" id="2.60.40.10">
    <property type="entry name" value="Immunoglobulins"/>
    <property type="match status" value="3"/>
</dbReference>
<dbReference type="EMBL" id="VEVQ02000025">
    <property type="protein sequence ID" value="NHN28106.1"/>
    <property type="molecule type" value="Genomic_DNA"/>
</dbReference>
<feature type="signal peptide" evidence="2">
    <location>
        <begin position="1"/>
        <end position="18"/>
    </location>
</feature>
<evidence type="ECO:0000259" key="4">
    <source>
        <dbReference type="PROSITE" id="PS50853"/>
    </source>
</evidence>
<dbReference type="SUPFAM" id="SSF49854">
    <property type="entry name" value="Spermadhesin, CUB domain"/>
    <property type="match status" value="1"/>
</dbReference>
<dbReference type="InterPro" id="IPR035986">
    <property type="entry name" value="PKD_dom_sf"/>
</dbReference>
<dbReference type="InterPro" id="IPR035914">
    <property type="entry name" value="Sperma_CUB_dom_sf"/>
</dbReference>
<gene>
    <name evidence="6" type="ORF">FIA58_020705</name>
</gene>
<dbReference type="InterPro" id="IPR013783">
    <property type="entry name" value="Ig-like_fold"/>
</dbReference>
<dbReference type="InterPro" id="IPR003961">
    <property type="entry name" value="FN3_dom"/>
</dbReference>
<comment type="caution">
    <text evidence="6">The sequence shown here is derived from an EMBL/GenBank/DDBJ whole genome shotgun (WGS) entry which is preliminary data.</text>
</comment>
<dbReference type="PROSITE" id="PS50853">
    <property type="entry name" value="FN3"/>
    <property type="match status" value="3"/>
</dbReference>
<evidence type="ECO:0000313" key="7">
    <source>
        <dbReference type="Proteomes" id="UP000817854"/>
    </source>
</evidence>
<dbReference type="SUPFAM" id="SSF49299">
    <property type="entry name" value="PKD domain"/>
    <property type="match status" value="1"/>
</dbReference>
<dbReference type="PROSITE" id="PS51841">
    <property type="entry name" value="LTD"/>
    <property type="match status" value="1"/>
</dbReference>
<proteinExistence type="predicted"/>
<feature type="domain" description="Fibronectin type-III" evidence="4">
    <location>
        <begin position="397"/>
        <end position="491"/>
    </location>
</feature>
<dbReference type="InterPro" id="IPR001322">
    <property type="entry name" value="Lamin_tail_dom"/>
</dbReference>
<feature type="non-terminal residue" evidence="6">
    <location>
        <position position="1891"/>
    </location>
</feature>
<sequence>MKKLLLFFMLLFSLLGFSQFEGFEGAFPPTGWAVFDNGIGTAQTWQAAPPGQQYTGNGAAYLNRENVLDGSLAADWLVTNQVTIPTDGQVRFYTKLTQAGIQGSTFSVRMNNTTANQTTEADFFVVPGASWNESTLMNGTTAAEQITYIQKVVDLSVYAGETVFLAFVMENDNGDRWFIDNVNVTSKCLDITTQTVSNVSDVSVSLGWDNPSGASQWDIQYGPPGFAIDDANSISINGVTTNPYDLTSLTPATTYEFYVRANCGNDNFSEWFGPFAFTTGICAVSDQCEFTFSMTDSYGDGWNGATMQVNQLGVTLATIGPTFTTGSGPIDVVVSLCSNQPFELFWSNGGSYPAEVGISIIDPLNVTIFNMPNQNEALAGTVLYNAPAACTPPTCPQPSNILFSSLGTTSGTVSWSDNTSGNASQWEVIIQPVGTGYPPLGTTPTATVSTTSYNFSGLSSATEYEVYVRAICGGPDPSFWNGPENFSTVPDYCAGDHFYDSGGVGDIYSANENITTTICPDNSGNVVVAFFNSFNLDTSDFLTVYNGSSTASPVLGTFTGNTLPPILVSTALDGCLTFNFTSDGFTNLAGWDATIQCISPPTCPNPNGLVVSSISDTGATFEWNEAGTATSWEVIIQPAGTGYPTGAGTIVTTNPYIATGLNPDTSYEFYVRAICGPGDSSFWSGPLPFSTLFAGCGGSDPAGNACPEAPPVCNLDGYCGNTSGSYSVNTWPELTTAFCGSIENNSFLSFQATSTTISFDVNVGNCTNGSGIQFFIFSAATCGSGPVNSINCYSPMDPGVNALSFTGLTIGQTYFLMIDGYAGAICDYSVTVTSGGSTSTDVEITQSNTTICIDETLSIDVSGGNGIYNWSPGSGLDTTTGNTVTFTPSAPGTYIIQVESTDTNALCATADFIEITVLEKTIPSFTVPGPFCLGDPSVTLSDTSNNGVQGVWTPSATIDTSISGITQYTFTPDASFQCAEVVVIDVEVTASCTFNSYATAVFIESCETTPGGDFYNVTGSGATSIGPLTNVFPNNDFGTFVQNSGNLVLRGAQLKSFKTSASNVCGATLYYRVYESGAATLPGFTPMSLSLYDDCVVNTFPTGGTCNPGDQKWQDLTANIPLATNNPGDYIVEVYFELIGDNDDPSQCDDTIFVNNGGNNFKATFSIQSTPTFTSQNEECGSSNAFITVSGFNPGDVYSVTYDDDTVTVGPTDYTANSTGEIIISGLNAGTYDNFNFEINGCVITEITPIVITNFSPSVTQITNNSDICFGSDAVFTVTGTPNYSLGYSINGGSPLTIVFDSSGIAIITVVNPAVGNVNLSLLSISNSACNIVLTDTDTVIVNPLPQVTSFDPVNSIVCLGSDSEFVINGTPNATVTYSVDGGASQTVTLDGSGTYTILIPTSNTPNQAQNIEINLIDIINSSTLCSNNLSGVTANVTVVSVPIATIDADPQPISPIDPANPIARFCVDEGEGVTIDIASPLVNQLNYPSDIFISEVTDSQSGSLTYIEIYNGTGATVDLSNYKIRLYNGGGYPTFPPTSEYVLSGMLNNDDVVVIKIGSSANIVGVVPDLSFAGFNINNNDNIRLTNLSNVDIDVWGYSDGSTLPYGIGYDYRRNESGTILPSTVWDPADWTATDWNLTTFDYSDVGSYTLFLADYDFQLSILDVNSLPNEVYLPVETISLPNVTFTNPLEAGNYTLVTYDKVVQCYSLPLKIVVKEKAAFNLGEMEVCMGAAVDLPEVEVPVTDEYGQVVLDGSGNPVMIEVDGTWSPSQVSTSSVGTLVYTFIPNTNNGSCYGTGEFSVTTISCAIQKGISPNNDGKNDSFDLSGFNVNKLEIFNRYGREVYTKSNYEDEWFGQTNNGDELPDGTYYYVIEFADMDSKTGWIYINRQQ</sequence>
<evidence type="ECO:0000259" key="5">
    <source>
        <dbReference type="PROSITE" id="PS51841"/>
    </source>
</evidence>
<feature type="chain" id="PRO_5046717662" evidence="2">
    <location>
        <begin position="19"/>
        <end position="1891"/>
    </location>
</feature>
<feature type="domain" description="Fibronectin type-III" evidence="4">
    <location>
        <begin position="605"/>
        <end position="694"/>
    </location>
</feature>
<feature type="domain" description="LTD" evidence="5">
    <location>
        <begin position="1480"/>
        <end position="1689"/>
    </location>
</feature>
<dbReference type="CDD" id="cd00063">
    <property type="entry name" value="FN3"/>
    <property type="match status" value="2"/>
</dbReference>
<keyword evidence="2" id="KW-0732">Signal</keyword>
<keyword evidence="7" id="KW-1185">Reference proteome</keyword>
<organism evidence="6 7">
    <name type="scientific">Flavobacterium jejuense</name>
    <dbReference type="NCBI Taxonomy" id="1544455"/>
    <lineage>
        <taxon>Bacteria</taxon>
        <taxon>Pseudomonadati</taxon>
        <taxon>Bacteroidota</taxon>
        <taxon>Flavobacteriia</taxon>
        <taxon>Flavobacteriales</taxon>
        <taxon>Flavobacteriaceae</taxon>
        <taxon>Flavobacterium</taxon>
    </lineage>
</organism>
<dbReference type="InterPro" id="IPR026341">
    <property type="entry name" value="T9SS_type_B"/>
</dbReference>
<dbReference type="Pfam" id="PF13585">
    <property type="entry name" value="CHU_C"/>
    <property type="match status" value="1"/>
</dbReference>
<accession>A0ABX0J1Q1</accession>
<dbReference type="SMART" id="SM00060">
    <property type="entry name" value="FN3"/>
    <property type="match status" value="3"/>
</dbReference>
<feature type="domain" description="CUB" evidence="3">
    <location>
        <begin position="472"/>
        <end position="598"/>
    </location>
</feature>
<dbReference type="PROSITE" id="PS01180">
    <property type="entry name" value="CUB"/>
    <property type="match status" value="1"/>
</dbReference>
<dbReference type="Pfam" id="PF00041">
    <property type="entry name" value="fn3"/>
    <property type="match status" value="3"/>
</dbReference>
<dbReference type="InterPro" id="IPR000859">
    <property type="entry name" value="CUB_dom"/>
</dbReference>
<dbReference type="Gene3D" id="2.60.120.200">
    <property type="match status" value="1"/>
</dbReference>
<evidence type="ECO:0000259" key="3">
    <source>
        <dbReference type="PROSITE" id="PS01180"/>
    </source>
</evidence>
<evidence type="ECO:0000256" key="2">
    <source>
        <dbReference type="SAM" id="SignalP"/>
    </source>
</evidence>
<dbReference type="NCBIfam" id="TIGR04131">
    <property type="entry name" value="Bac_Flav_CTERM"/>
    <property type="match status" value="1"/>
</dbReference>
<dbReference type="RefSeq" id="WP_140964607.1">
    <property type="nucleotide sequence ID" value="NZ_VEVQ02000025.1"/>
</dbReference>
<dbReference type="SUPFAM" id="SSF49265">
    <property type="entry name" value="Fibronectin type III"/>
    <property type="match status" value="2"/>
</dbReference>
<dbReference type="CDD" id="cd00041">
    <property type="entry name" value="CUB"/>
    <property type="match status" value="1"/>
</dbReference>
<feature type="domain" description="Fibronectin type-III" evidence="4">
    <location>
        <begin position="190"/>
        <end position="282"/>
    </location>
</feature>
<dbReference type="Gene3D" id="2.60.120.290">
    <property type="entry name" value="Spermadhesin, CUB domain"/>
    <property type="match status" value="1"/>
</dbReference>
<dbReference type="NCBIfam" id="NF038128">
    <property type="entry name" value="choice_anch_J"/>
    <property type="match status" value="1"/>
</dbReference>
<evidence type="ECO:0000256" key="1">
    <source>
        <dbReference type="ARBA" id="ARBA00023157"/>
    </source>
</evidence>
<dbReference type="InterPro" id="IPR036116">
    <property type="entry name" value="FN3_sf"/>
</dbReference>
<keyword evidence="1" id="KW-1015">Disulfide bond</keyword>